<feature type="region of interest" description="Disordered" evidence="1">
    <location>
        <begin position="765"/>
        <end position="805"/>
    </location>
</feature>
<evidence type="ECO:0000313" key="3">
    <source>
        <dbReference type="EMBL" id="EKD05381.1"/>
    </source>
</evidence>
<feature type="compositionally biased region" description="Low complexity" evidence="1">
    <location>
        <begin position="565"/>
        <end position="581"/>
    </location>
</feature>
<accession>K1VXU8</accession>
<dbReference type="OrthoDB" id="5232919at2759"/>
<feature type="compositionally biased region" description="Low complexity" evidence="1">
    <location>
        <begin position="501"/>
        <end position="517"/>
    </location>
</feature>
<dbReference type="Pfam" id="PF00850">
    <property type="entry name" value="Hist_deacetyl"/>
    <property type="match status" value="1"/>
</dbReference>
<feature type="compositionally biased region" description="Polar residues" evidence="1">
    <location>
        <begin position="683"/>
        <end position="705"/>
    </location>
</feature>
<proteinExistence type="predicted"/>
<organism evidence="3 4">
    <name type="scientific">Trichosporon asahii var. asahii (strain CBS 8904)</name>
    <name type="common">Yeast</name>
    <dbReference type="NCBI Taxonomy" id="1220162"/>
    <lineage>
        <taxon>Eukaryota</taxon>
        <taxon>Fungi</taxon>
        <taxon>Dikarya</taxon>
        <taxon>Basidiomycota</taxon>
        <taxon>Agaricomycotina</taxon>
        <taxon>Tremellomycetes</taxon>
        <taxon>Trichosporonales</taxon>
        <taxon>Trichosporonaceae</taxon>
        <taxon>Trichosporon</taxon>
    </lineage>
</organism>
<feature type="domain" description="Histone deacetylase" evidence="2">
    <location>
        <begin position="235"/>
        <end position="438"/>
    </location>
</feature>
<comment type="caution">
    <text evidence="3">The sequence shown here is derived from an EMBL/GenBank/DDBJ whole genome shotgun (WGS) entry which is preliminary data.</text>
</comment>
<name>K1VXU8_TRIAC</name>
<dbReference type="GO" id="GO:0004407">
    <property type="term" value="F:histone deacetylase activity"/>
    <property type="evidence" value="ECO:0007669"/>
    <property type="project" value="TreeGrafter"/>
</dbReference>
<dbReference type="InterPro" id="IPR037138">
    <property type="entry name" value="His_deacetylse_dom_sf"/>
</dbReference>
<reference evidence="3 4" key="1">
    <citation type="journal article" date="2012" name="Eukaryot. Cell">
        <title>Genome sequence of the Trichosporon asahii environmental strain CBS 8904.</title>
        <authorList>
            <person name="Yang R.Y."/>
            <person name="Li H.T."/>
            <person name="Zhu H."/>
            <person name="Zhou G.P."/>
            <person name="Wang M."/>
            <person name="Wang L."/>
        </authorList>
    </citation>
    <scope>NUCLEOTIDE SEQUENCE [LARGE SCALE GENOMIC DNA]</scope>
    <source>
        <strain evidence="3 4">CBS 8904</strain>
    </source>
</reference>
<dbReference type="eggNOG" id="KOG1343">
    <property type="taxonomic scope" value="Eukaryota"/>
</dbReference>
<dbReference type="HOGENOM" id="CLU_349907_0_0_1"/>
<dbReference type="AlphaFoldDB" id="K1VXU8"/>
<dbReference type="SUPFAM" id="SSF52768">
    <property type="entry name" value="Arginase/deacetylase"/>
    <property type="match status" value="1"/>
</dbReference>
<dbReference type="OMA" id="GTQSIAW"/>
<evidence type="ECO:0000256" key="1">
    <source>
        <dbReference type="SAM" id="MobiDB-lite"/>
    </source>
</evidence>
<protein>
    <recommendedName>
        <fullName evidence="2">Histone deacetylase domain-containing protein</fullName>
    </recommendedName>
</protein>
<evidence type="ECO:0000313" key="4">
    <source>
        <dbReference type="Proteomes" id="UP000006757"/>
    </source>
</evidence>
<dbReference type="STRING" id="1220162.K1VXU8"/>
<sequence>MSRAPLGLCIQPACLEHKYIRHRDSSHIFERPERLRAVLLGFAAALARLESVDGPRAANGNGTTDDLSSMLSTLSLVNSVYSSDYLNVVPPPTPPTTPGNVLLHHPALQLAHSPPIEAPFPYLPRSKGAALPSSTYLRDLFKWASEAVEAIKNTGCEIPDDMGLNPGDLYLGPGSILAIEGAMVSAEIRRPQASSRRFPRRPPRTLLFRRSRKRFAPSDHLVTIAGKMRRLAYIQHDIDRAVIIDFDLHHGNGTQALVMPLNAATYAEDLAQKAGKPPPMESGKKGPRRGWKGFYGSVHDIYSYPCEDGDLDLIRDASVNLAGHGQYIQNIHLQPYASEEDFYERIYPLYLALLEKALVFMKETDADPERTMLFISAGFDACEHEHQGMQRHDRRVPVSFYSRYTRDIAVFADKHLNGRVVSVLEGGYGDRALTSAAMGHAIGLLDRQGQADWWSVEQLMLLERAVKKRRKGKLCALPPDLAADPVLARTHAILAQFEGTMPASPAPSAAPSTQATPRMTLRERKPKTMYSDSPPQETRRRPRAVKEEPSPSKSKEVAKEESAKAEGAYPSPVSSAGSPPAAEQPEPRIVLKIPRVTTPAAPGTPVASTLVATGAESAAPSPIPTHSLRSPMPPRQQSEKAASAGAPATPPLEAALFRPEQPQQPPAVPRVQAQLAAARPASFTYSPPQSSDPSIPTNSLQSPPVVTTAFAPSFPDSFRPSQLTAPDLPPTPVRPGRPAQPAVMPAVIPSGPSFHAMPSLSSMMVGDPSLRVPKEPEPDCAYRVGAPGQPPSVPRTPKGVVEKRQ</sequence>
<dbReference type="GO" id="GO:0005634">
    <property type="term" value="C:nucleus"/>
    <property type="evidence" value="ECO:0007669"/>
    <property type="project" value="TreeGrafter"/>
</dbReference>
<feature type="region of interest" description="Disordered" evidence="1">
    <location>
        <begin position="501"/>
        <end position="747"/>
    </location>
</feature>
<dbReference type="PANTHER" id="PTHR47558:SF1">
    <property type="entry name" value="HISTONE DEACETYLASE HOS3"/>
    <property type="match status" value="1"/>
</dbReference>
<gene>
    <name evidence="3" type="ORF">A1Q2_00340</name>
</gene>
<feature type="compositionally biased region" description="Basic and acidic residues" evidence="1">
    <location>
        <begin position="544"/>
        <end position="564"/>
    </location>
</feature>
<dbReference type="InterPro" id="IPR053244">
    <property type="entry name" value="HDAC_HD_type_1"/>
</dbReference>
<evidence type="ECO:0000259" key="2">
    <source>
        <dbReference type="Pfam" id="PF00850"/>
    </source>
</evidence>
<dbReference type="InterPro" id="IPR023696">
    <property type="entry name" value="Ureohydrolase_dom_sf"/>
</dbReference>
<feature type="compositionally biased region" description="Low complexity" evidence="1">
    <location>
        <begin position="669"/>
        <end position="681"/>
    </location>
</feature>
<dbReference type="Gene3D" id="3.40.800.20">
    <property type="entry name" value="Histone deacetylase domain"/>
    <property type="match status" value="1"/>
</dbReference>
<dbReference type="InterPro" id="IPR023801">
    <property type="entry name" value="His_deacetylse_dom"/>
</dbReference>
<keyword evidence="4" id="KW-1185">Reference proteome</keyword>
<dbReference type="PANTHER" id="PTHR47558">
    <property type="entry name" value="HISTONE DEACETYLASE HOS3"/>
    <property type="match status" value="1"/>
</dbReference>
<dbReference type="EMBL" id="AMBO01000106">
    <property type="protein sequence ID" value="EKD05381.1"/>
    <property type="molecule type" value="Genomic_DNA"/>
</dbReference>
<dbReference type="Proteomes" id="UP000006757">
    <property type="component" value="Unassembled WGS sequence"/>
</dbReference>
<dbReference type="InParanoid" id="K1VXU8"/>